<accession>A0A0C9YEX9</accession>
<keyword evidence="2" id="KW-1185">Reference proteome</keyword>
<evidence type="ECO:0000313" key="2">
    <source>
        <dbReference type="Proteomes" id="UP000054018"/>
    </source>
</evidence>
<name>A0A0C9YEX9_9AGAM</name>
<reference evidence="2" key="2">
    <citation type="submission" date="2015-01" db="EMBL/GenBank/DDBJ databases">
        <title>Evolutionary Origins and Diversification of the Mycorrhizal Mutualists.</title>
        <authorList>
            <consortium name="DOE Joint Genome Institute"/>
            <consortium name="Mycorrhizal Genomics Consortium"/>
            <person name="Kohler A."/>
            <person name="Kuo A."/>
            <person name="Nagy L.G."/>
            <person name="Floudas D."/>
            <person name="Copeland A."/>
            <person name="Barry K.W."/>
            <person name="Cichocki N."/>
            <person name="Veneault-Fourrey C."/>
            <person name="LaButti K."/>
            <person name="Lindquist E.A."/>
            <person name="Lipzen A."/>
            <person name="Lundell T."/>
            <person name="Morin E."/>
            <person name="Murat C."/>
            <person name="Riley R."/>
            <person name="Ohm R."/>
            <person name="Sun H."/>
            <person name="Tunlid A."/>
            <person name="Henrissat B."/>
            <person name="Grigoriev I.V."/>
            <person name="Hibbett D.S."/>
            <person name="Martin F."/>
        </authorList>
    </citation>
    <scope>NUCLEOTIDE SEQUENCE [LARGE SCALE GENOMIC DNA]</scope>
    <source>
        <strain evidence="2">441</strain>
    </source>
</reference>
<dbReference type="Proteomes" id="UP000054018">
    <property type="component" value="Unassembled WGS sequence"/>
</dbReference>
<proteinExistence type="predicted"/>
<dbReference type="STRING" id="765257.A0A0C9YEX9"/>
<dbReference type="HOGENOM" id="CLU_047287_0_0_1"/>
<dbReference type="OrthoDB" id="2669721at2759"/>
<dbReference type="EMBL" id="KN833904">
    <property type="protein sequence ID" value="KIK15156.1"/>
    <property type="molecule type" value="Genomic_DNA"/>
</dbReference>
<evidence type="ECO:0000313" key="1">
    <source>
        <dbReference type="EMBL" id="KIK15156.1"/>
    </source>
</evidence>
<gene>
    <name evidence="1" type="ORF">PISMIDRAFT_16721</name>
</gene>
<organism evidence="1 2">
    <name type="scientific">Pisolithus microcarpus 441</name>
    <dbReference type="NCBI Taxonomy" id="765257"/>
    <lineage>
        <taxon>Eukaryota</taxon>
        <taxon>Fungi</taxon>
        <taxon>Dikarya</taxon>
        <taxon>Basidiomycota</taxon>
        <taxon>Agaricomycotina</taxon>
        <taxon>Agaricomycetes</taxon>
        <taxon>Agaricomycetidae</taxon>
        <taxon>Boletales</taxon>
        <taxon>Sclerodermatineae</taxon>
        <taxon>Pisolithaceae</taxon>
        <taxon>Pisolithus</taxon>
    </lineage>
</organism>
<sequence length="293" mass="33995">MSQHAISNHDLAHAYVLLCSWGREFELIYYQLRQDWLHFIRPCVHQVLHLVTEAMHKGPPICYAQWTMERTIGNLGQEIRQPSKPYENLAEERVRRCRVNALLAVMPELDDGIKGHPMGSVDLGEGYILLRKRDKQPWLPTRVEAHIIGEFIEKLKSGMQLRISRNVKFTYDGRERFGEVQYFTRLAMDAMTEEGADEAWWFEDIALIHLYSLPDEALLKISSHMFVLSKLLGEFVVMHVKSIKSMVGMIPHCLQHPSEDRFFLMEKPGLDISQIGLPYSVYQDNNDLDADIE</sequence>
<reference evidence="1 2" key="1">
    <citation type="submission" date="2014-04" db="EMBL/GenBank/DDBJ databases">
        <authorList>
            <consortium name="DOE Joint Genome Institute"/>
            <person name="Kuo A."/>
            <person name="Kohler A."/>
            <person name="Costa M.D."/>
            <person name="Nagy L.G."/>
            <person name="Floudas D."/>
            <person name="Copeland A."/>
            <person name="Barry K.W."/>
            <person name="Cichocki N."/>
            <person name="Veneault-Fourrey C."/>
            <person name="LaButti K."/>
            <person name="Lindquist E.A."/>
            <person name="Lipzen A."/>
            <person name="Lundell T."/>
            <person name="Morin E."/>
            <person name="Murat C."/>
            <person name="Sun H."/>
            <person name="Tunlid A."/>
            <person name="Henrissat B."/>
            <person name="Grigoriev I.V."/>
            <person name="Hibbett D.S."/>
            <person name="Martin F."/>
            <person name="Nordberg H.P."/>
            <person name="Cantor M.N."/>
            <person name="Hua S.X."/>
        </authorList>
    </citation>
    <scope>NUCLEOTIDE SEQUENCE [LARGE SCALE GENOMIC DNA]</scope>
    <source>
        <strain evidence="1 2">441</strain>
    </source>
</reference>
<dbReference type="AlphaFoldDB" id="A0A0C9YEX9"/>
<protein>
    <submittedName>
        <fullName evidence="1">Uncharacterized protein</fullName>
    </submittedName>
</protein>